<dbReference type="EMBL" id="CAJOBQ010000738">
    <property type="protein sequence ID" value="CAF4410540.1"/>
    <property type="molecule type" value="Genomic_DNA"/>
</dbReference>
<name>A0A820PYH4_9BILA</name>
<reference evidence="1" key="1">
    <citation type="submission" date="2021-02" db="EMBL/GenBank/DDBJ databases">
        <authorList>
            <person name="Nowell W R."/>
        </authorList>
    </citation>
    <scope>NUCLEOTIDE SEQUENCE</scope>
</reference>
<evidence type="ECO:0000313" key="2">
    <source>
        <dbReference type="Proteomes" id="UP000663862"/>
    </source>
</evidence>
<comment type="caution">
    <text evidence="1">The sequence shown here is derived from an EMBL/GenBank/DDBJ whole genome shotgun (WGS) entry which is preliminary data.</text>
</comment>
<dbReference type="Proteomes" id="UP000663862">
    <property type="component" value="Unassembled WGS sequence"/>
</dbReference>
<sequence length="309" mass="35049">MEFKMSLTGKVIGHLISINDSLTRAIKIEDSLKTEFIFNNLSPANALFIIYDYILIIVLEHQFEFNGMHLNPFEQDNVFFIIFTTNHSSISYILNNLDGYTNYSCSISASSGCSNYCQSSIFMTEESDLDTTTPYAFILCATARMGCGEASINRLLTTENRNRPVAQYPPTISESSITSTSLILTWRKDYDFNYAPIRYDFASIGTNNRLKVLIKSLSNEHVVEKIYYLINENYSIRLNNICKNSYNMNETDALNVCLSNTSGDGPLLYAYYFHMQSSAPSHAFINSLNASVLSSTEILVQWNVFVRMI</sequence>
<protein>
    <recommendedName>
        <fullName evidence="3">Fibronectin type-III domain-containing protein</fullName>
    </recommendedName>
</protein>
<accession>A0A820PYH4</accession>
<evidence type="ECO:0008006" key="3">
    <source>
        <dbReference type="Google" id="ProtNLM"/>
    </source>
</evidence>
<dbReference type="InterPro" id="IPR036116">
    <property type="entry name" value="FN3_sf"/>
</dbReference>
<proteinExistence type="predicted"/>
<gene>
    <name evidence="1" type="ORF">TSG867_LOCUS13692</name>
</gene>
<organism evidence="1 2">
    <name type="scientific">Rotaria socialis</name>
    <dbReference type="NCBI Taxonomy" id="392032"/>
    <lineage>
        <taxon>Eukaryota</taxon>
        <taxon>Metazoa</taxon>
        <taxon>Spiralia</taxon>
        <taxon>Gnathifera</taxon>
        <taxon>Rotifera</taxon>
        <taxon>Eurotatoria</taxon>
        <taxon>Bdelloidea</taxon>
        <taxon>Philodinida</taxon>
        <taxon>Philodinidae</taxon>
        <taxon>Rotaria</taxon>
    </lineage>
</organism>
<evidence type="ECO:0000313" key="1">
    <source>
        <dbReference type="EMBL" id="CAF4410540.1"/>
    </source>
</evidence>
<dbReference type="AlphaFoldDB" id="A0A820PYH4"/>
<dbReference type="SUPFAM" id="SSF49265">
    <property type="entry name" value="Fibronectin type III"/>
    <property type="match status" value="1"/>
</dbReference>